<dbReference type="PANTHER" id="PTHR43283">
    <property type="entry name" value="BETA-LACTAMASE-RELATED"/>
    <property type="match status" value="1"/>
</dbReference>
<accession>K5EDN4</accession>
<name>K5EDN4_RHOBT</name>
<dbReference type="RefSeq" id="WP_007330730.1">
    <property type="nucleotide sequence ID" value="NZ_AMCW01000018.1"/>
</dbReference>
<dbReference type="InterPro" id="IPR012338">
    <property type="entry name" value="Beta-lactam/transpept-like"/>
</dbReference>
<evidence type="ECO:0000259" key="1">
    <source>
        <dbReference type="Pfam" id="PF00144"/>
    </source>
</evidence>
<protein>
    <submittedName>
        <fullName evidence="2">Beta-lactamase</fullName>
    </submittedName>
</protein>
<dbReference type="InterPro" id="IPR001466">
    <property type="entry name" value="Beta-lactam-related"/>
</dbReference>
<organism evidence="2 3">
    <name type="scientific">Rhodopirellula baltica SH28</name>
    <dbReference type="NCBI Taxonomy" id="993517"/>
    <lineage>
        <taxon>Bacteria</taxon>
        <taxon>Pseudomonadati</taxon>
        <taxon>Planctomycetota</taxon>
        <taxon>Planctomycetia</taxon>
        <taxon>Pirellulales</taxon>
        <taxon>Pirellulaceae</taxon>
        <taxon>Rhodopirellula</taxon>
    </lineage>
</organism>
<proteinExistence type="predicted"/>
<dbReference type="SUPFAM" id="SSF56601">
    <property type="entry name" value="beta-lactamase/transpeptidase-like"/>
    <property type="match status" value="1"/>
</dbReference>
<dbReference type="InterPro" id="IPR050789">
    <property type="entry name" value="Diverse_Enzym_Activities"/>
</dbReference>
<dbReference type="PANTHER" id="PTHR43283:SF3">
    <property type="entry name" value="BETA-LACTAMASE FAMILY PROTEIN (AFU_ORTHOLOGUE AFUA_5G07500)"/>
    <property type="match status" value="1"/>
</dbReference>
<gene>
    <name evidence="2" type="ORF">RBSH_00747</name>
</gene>
<dbReference type="PATRIC" id="fig|993517.3.peg.819"/>
<dbReference type="Gene3D" id="3.40.710.10">
    <property type="entry name" value="DD-peptidase/beta-lactamase superfamily"/>
    <property type="match status" value="1"/>
</dbReference>
<dbReference type="EMBL" id="AMCW01000018">
    <property type="protein sequence ID" value="EKK04006.1"/>
    <property type="molecule type" value="Genomic_DNA"/>
</dbReference>
<sequence length="417" mass="46312">MKNIVKIACLIFVSTGLQPTKSNAQRNLIDSTAIARINATLDSFVEAGAVSGVSALVYEKDKEAYFNAFGMADEESGLPMERDTIVQIFSMTKPVTGVALMTLHEQGKFNLDDPVSKFITSFAKLKVATGTDDDGNLVLVAPKRPMTIRDLTRHTSGLANSNGLPLVGPLLEKADPMNPGNTLAQAVNRYSQLPLWFHPGEQWAYGPSVDIQARLVERISGMKFSEYLIEHILGPLKMTETRYHVPEADRDRMAGVYWRDEDTGELSRKADEHDFNTKPVQLTPGGWGLTSTIDDYMRFARMLQNEGELDGVRILEPDTVRLMATNHLSDDITERSWLPSKGQVGFGIDFAVRTHPPASDEESAGAVGEFFWDGAASTMFWIDPKNDLTAVLFVQLRPFDKVGLHKAFRDAVYRPRN</sequence>
<dbReference type="Proteomes" id="UP000007993">
    <property type="component" value="Unassembled WGS sequence"/>
</dbReference>
<feature type="domain" description="Beta-lactamase-related" evidence="1">
    <location>
        <begin position="38"/>
        <end position="402"/>
    </location>
</feature>
<dbReference type="AlphaFoldDB" id="K5EDN4"/>
<dbReference type="Pfam" id="PF00144">
    <property type="entry name" value="Beta-lactamase"/>
    <property type="match status" value="1"/>
</dbReference>
<evidence type="ECO:0000313" key="2">
    <source>
        <dbReference type="EMBL" id="EKK04006.1"/>
    </source>
</evidence>
<evidence type="ECO:0000313" key="3">
    <source>
        <dbReference type="Proteomes" id="UP000007993"/>
    </source>
</evidence>
<comment type="caution">
    <text evidence="2">The sequence shown here is derived from an EMBL/GenBank/DDBJ whole genome shotgun (WGS) entry which is preliminary data.</text>
</comment>
<reference evidence="2 3" key="1">
    <citation type="journal article" date="2013" name="Mar. Genomics">
        <title>Expression of sulfatases in Rhodopirellula baltica and the diversity of sulfatases in the genus Rhodopirellula.</title>
        <authorList>
            <person name="Wegner C.E."/>
            <person name="Richter-Heitmann T."/>
            <person name="Klindworth A."/>
            <person name="Klockow C."/>
            <person name="Richter M."/>
            <person name="Achstetter T."/>
            <person name="Glockner F.O."/>
            <person name="Harder J."/>
        </authorList>
    </citation>
    <scope>NUCLEOTIDE SEQUENCE [LARGE SCALE GENOMIC DNA]</scope>
    <source>
        <strain evidence="2 3">SH28</strain>
    </source>
</reference>